<evidence type="ECO:0000256" key="1">
    <source>
        <dbReference type="SAM" id="SignalP"/>
    </source>
</evidence>
<dbReference type="EMBL" id="KQ964644">
    <property type="protein sequence ID" value="KXN67322.1"/>
    <property type="molecule type" value="Genomic_DNA"/>
</dbReference>
<organism evidence="2 3">
    <name type="scientific">Conidiobolus coronatus (strain ATCC 28846 / CBS 209.66 / NRRL 28638)</name>
    <name type="common">Delacroixia coronata</name>
    <dbReference type="NCBI Taxonomy" id="796925"/>
    <lineage>
        <taxon>Eukaryota</taxon>
        <taxon>Fungi</taxon>
        <taxon>Fungi incertae sedis</taxon>
        <taxon>Zoopagomycota</taxon>
        <taxon>Entomophthoromycotina</taxon>
        <taxon>Entomophthoromycetes</taxon>
        <taxon>Entomophthorales</taxon>
        <taxon>Ancylistaceae</taxon>
        <taxon>Conidiobolus</taxon>
    </lineage>
</organism>
<dbReference type="OrthoDB" id="3026402at2759"/>
<name>A0A137NX48_CONC2</name>
<evidence type="ECO:0008006" key="4">
    <source>
        <dbReference type="Google" id="ProtNLM"/>
    </source>
</evidence>
<proteinExistence type="predicted"/>
<protein>
    <recommendedName>
        <fullName evidence="4">Granulins domain-containing protein</fullName>
    </recommendedName>
</protein>
<gene>
    <name evidence="2" type="ORF">CONCODRAFT_167453</name>
</gene>
<keyword evidence="1" id="KW-0732">Signal</keyword>
<evidence type="ECO:0000313" key="2">
    <source>
        <dbReference type="EMBL" id="KXN67322.1"/>
    </source>
</evidence>
<dbReference type="AlphaFoldDB" id="A0A137NX48"/>
<sequence>MLVFKNLFIYTLTARFVVGAYGYRCANENGDTCPSGYTCCGPITFPDGGTCRKLKSDEVCIF</sequence>
<feature type="signal peptide" evidence="1">
    <location>
        <begin position="1"/>
        <end position="22"/>
    </location>
</feature>
<keyword evidence="3" id="KW-1185">Reference proteome</keyword>
<reference evidence="2 3" key="1">
    <citation type="journal article" date="2015" name="Genome Biol. Evol.">
        <title>Phylogenomic analyses indicate that early fungi evolved digesting cell walls of algal ancestors of land plants.</title>
        <authorList>
            <person name="Chang Y."/>
            <person name="Wang S."/>
            <person name="Sekimoto S."/>
            <person name="Aerts A.L."/>
            <person name="Choi C."/>
            <person name="Clum A."/>
            <person name="LaButti K.M."/>
            <person name="Lindquist E.A."/>
            <person name="Yee Ngan C."/>
            <person name="Ohm R.A."/>
            <person name="Salamov A.A."/>
            <person name="Grigoriev I.V."/>
            <person name="Spatafora J.W."/>
            <person name="Berbee M.L."/>
        </authorList>
    </citation>
    <scope>NUCLEOTIDE SEQUENCE [LARGE SCALE GENOMIC DNA]</scope>
    <source>
        <strain evidence="2 3">NRRL 28638</strain>
    </source>
</reference>
<accession>A0A137NX48</accession>
<dbReference type="Proteomes" id="UP000070444">
    <property type="component" value="Unassembled WGS sequence"/>
</dbReference>
<feature type="chain" id="PRO_5007294226" description="Granulins domain-containing protein" evidence="1">
    <location>
        <begin position="23"/>
        <end position="62"/>
    </location>
</feature>
<evidence type="ECO:0000313" key="3">
    <source>
        <dbReference type="Proteomes" id="UP000070444"/>
    </source>
</evidence>